<dbReference type="SUPFAM" id="SSF56112">
    <property type="entry name" value="Protein kinase-like (PK-like)"/>
    <property type="match status" value="1"/>
</dbReference>
<keyword evidence="3" id="KW-1185">Reference proteome</keyword>
<dbReference type="Proteomes" id="UP000030011">
    <property type="component" value="Unassembled WGS sequence"/>
</dbReference>
<proteinExistence type="predicted"/>
<sequence length="298" mass="33026">MLRGRALPHPVTHSGVERLTPGQAALVGEWLPGFVVVHDHSWGLTSTVVLEVRAAGAHFVVKAADASDGHFPREVRAHREWLEPWTARGRAPRLRHVDEGQRVLVTEFLPGTLVQGGAGEGEPDVYRQAGELLAQLHGQGSRVVAGYEEAERAKALAWLEKPHRIPDLAVERLREDVSSWIVPAATKVVATHGDWQPRNWIIDGGLVSAIDFGRADLRPALTDFSRLSVQQFRGRPDLERAFIEGYGSDPRDDESWRRQRVREAISTAAWAHQVGDDEFEQQGHRMIADVLETEGAGT</sequence>
<dbReference type="STRING" id="1385521.N803_07905"/>
<evidence type="ECO:0000313" key="3">
    <source>
        <dbReference type="Proteomes" id="UP000030011"/>
    </source>
</evidence>
<evidence type="ECO:0000259" key="1">
    <source>
        <dbReference type="Pfam" id="PF01636"/>
    </source>
</evidence>
<accession>A0A0A0JNC9</accession>
<dbReference type="AlphaFoldDB" id="A0A0A0JNC9"/>
<keyword evidence="2" id="KW-0808">Transferase</keyword>
<dbReference type="InterPro" id="IPR011009">
    <property type="entry name" value="Kinase-like_dom_sf"/>
</dbReference>
<dbReference type="eggNOG" id="COG0510">
    <property type="taxonomic scope" value="Bacteria"/>
</dbReference>
<evidence type="ECO:0000313" key="2">
    <source>
        <dbReference type="EMBL" id="KGN38648.1"/>
    </source>
</evidence>
<dbReference type="InterPro" id="IPR002575">
    <property type="entry name" value="Aminoglycoside_PTrfase"/>
</dbReference>
<reference evidence="2 3" key="1">
    <citation type="submission" date="2013-08" db="EMBL/GenBank/DDBJ databases">
        <title>The genome sequence of Knoellia subterranea.</title>
        <authorList>
            <person name="Zhu W."/>
            <person name="Wang G."/>
        </authorList>
    </citation>
    <scope>NUCLEOTIDE SEQUENCE [LARGE SCALE GENOMIC DNA]</scope>
    <source>
        <strain evidence="2 3">KCTC 19937</strain>
    </source>
</reference>
<dbReference type="Pfam" id="PF01636">
    <property type="entry name" value="APH"/>
    <property type="match status" value="1"/>
</dbReference>
<dbReference type="Gene3D" id="3.90.1200.10">
    <property type="match status" value="1"/>
</dbReference>
<organism evidence="2 3">
    <name type="scientific">Knoellia subterranea KCTC 19937</name>
    <dbReference type="NCBI Taxonomy" id="1385521"/>
    <lineage>
        <taxon>Bacteria</taxon>
        <taxon>Bacillati</taxon>
        <taxon>Actinomycetota</taxon>
        <taxon>Actinomycetes</taxon>
        <taxon>Micrococcales</taxon>
        <taxon>Intrasporangiaceae</taxon>
        <taxon>Knoellia</taxon>
    </lineage>
</organism>
<feature type="domain" description="Aminoglycoside phosphotransferase" evidence="1">
    <location>
        <begin position="52"/>
        <end position="251"/>
    </location>
</feature>
<gene>
    <name evidence="2" type="ORF">N803_07905</name>
</gene>
<protein>
    <submittedName>
        <fullName evidence="2">Aminoglycoside phosphotransferase</fullName>
    </submittedName>
</protein>
<dbReference type="RefSeq" id="WP_245617014.1">
    <property type="nucleotide sequence ID" value="NZ_AVPK01000002.1"/>
</dbReference>
<dbReference type="GO" id="GO:0016740">
    <property type="term" value="F:transferase activity"/>
    <property type="evidence" value="ECO:0007669"/>
    <property type="project" value="UniProtKB-KW"/>
</dbReference>
<comment type="caution">
    <text evidence="2">The sequence shown here is derived from an EMBL/GenBank/DDBJ whole genome shotgun (WGS) entry which is preliminary data.</text>
</comment>
<name>A0A0A0JNC9_9MICO</name>
<dbReference type="EMBL" id="AVPK01000002">
    <property type="protein sequence ID" value="KGN38648.1"/>
    <property type="molecule type" value="Genomic_DNA"/>
</dbReference>